<dbReference type="InterPro" id="IPR049176">
    <property type="entry name" value="COG5_N"/>
</dbReference>
<evidence type="ECO:0000259" key="6">
    <source>
        <dbReference type="Pfam" id="PF10392"/>
    </source>
</evidence>
<name>A0A9W8BJU6_9FUNG</name>
<dbReference type="InterPro" id="IPR048485">
    <property type="entry name" value="COG5_helical"/>
</dbReference>
<feature type="region of interest" description="Disordered" evidence="5">
    <location>
        <begin position="430"/>
        <end position="451"/>
    </location>
</feature>
<dbReference type="Pfam" id="PF20649">
    <property type="entry name" value="COG5_C"/>
    <property type="match status" value="1"/>
</dbReference>
<protein>
    <recommendedName>
        <fullName evidence="2">Conserved oligomeric Golgi complex subunit 5</fullName>
    </recommendedName>
</protein>
<feature type="domain" description="Conserved oligomeric Golgi complex subunit 5 helical" evidence="7">
    <location>
        <begin position="202"/>
        <end position="411"/>
    </location>
</feature>
<feature type="compositionally biased region" description="Pro residues" evidence="5">
    <location>
        <begin position="437"/>
        <end position="447"/>
    </location>
</feature>
<comment type="caution">
    <text evidence="8">The sequence shown here is derived from an EMBL/GenBank/DDBJ whole genome shotgun (WGS) entry which is preliminary data.</text>
</comment>
<gene>
    <name evidence="8" type="primary">COG5</name>
    <name evidence="8" type="ORF">H4R26_000634</name>
</gene>
<dbReference type="PANTHER" id="PTHR13228">
    <property type="entry name" value="CONSERVED OLIGOMERIC GOLGI COMPLEX COMPONENT 5"/>
    <property type="match status" value="1"/>
</dbReference>
<accession>A0A9W8BJU6</accession>
<dbReference type="AlphaFoldDB" id="A0A9W8BJU6"/>
<dbReference type="InterPro" id="IPR019465">
    <property type="entry name" value="Cog5"/>
</dbReference>
<sequence>MSADGAEAASNASGSPEVRGSEFVDQQLEAKYGEFLSDEFDPARYAQLIASDSGASADGITQALGMLAGRAAGLERLLRQTVMASHEDLLQQVVGAKAVDASLGLIEDQVREIKAYMHGLRTRVRVPYEQALRYTNQAAHLQAATACVRATAKFMQLARRLQAQIPDAPQADAPQADAPRADYALAALTLLDIERLVASSDLAGVHVVDRALGEVVAPRRAATAGEAERLLGSGMRRQNQSDVGAGLQILFNLGSLPAAVAATVRRYTVEWAASVAGRVDPAAVHAQVREHNARATSADGSDMIGITAVVWARLEAAVDELAARGLELRVLERVLARKRDVLPRFDVAAADAPGGVAFLDLAVAQLGDRPLAFWWGTAVAALAAEIDAACRESSVIRQTLVNGYARLVQLFVPKLECILAPRLGGVVSAARAHQQPEPGPGPEPEPVLPGGVSYADHGPAVLWDRLLARFETEYVQRAATRIEDAVGRCYPPPPPPGLLDAQEIWSRRGTGSASARSRSGSAPIAAAAAAGSGELHAPADLEQMAATAAVPSRKLVAGVVRSISTELEMAKSDARLSSAVAAAASRAVASFVAVTGAKLAKISAGAFAASSHVLDPLDQSYVGLINAANALHTGLAGLLSEADESAAPKAFIPPVLGSSLQELDALIARHVDTLLNAADVAIVESLVADGASQIEEGEGASLQTPAPSFEPAMQWLQTQVLEPLDVDCHHRACAMVDRFLRVYTSAVCLTFPLTEDAKLRLTAESTQLEFACNQIITSSNSLVPGTKPQGLSGGGGGGGGGSSHALKLADLGASYRALRLIRPLLFVDVKELQGIAVGFHLSTDSWADLPLFDLIDHIVCRVATETNGSGDNSSFHSASVVPYVRLGWTRRQWIDVVTGSAENTDKHCLDTELSSARRALNQSLDVLLLDEKTAATAELAGLLQAAKGAFSAQ</sequence>
<dbReference type="GO" id="GO:0006891">
    <property type="term" value="P:intra-Golgi vesicle-mediated transport"/>
    <property type="evidence" value="ECO:0007669"/>
    <property type="project" value="InterPro"/>
</dbReference>
<dbReference type="GO" id="GO:0000139">
    <property type="term" value="C:Golgi membrane"/>
    <property type="evidence" value="ECO:0007669"/>
    <property type="project" value="UniProtKB-SubCell"/>
</dbReference>
<reference evidence="8" key="1">
    <citation type="submission" date="2022-07" db="EMBL/GenBank/DDBJ databases">
        <title>Phylogenomic reconstructions and comparative analyses of Kickxellomycotina fungi.</title>
        <authorList>
            <person name="Reynolds N.K."/>
            <person name="Stajich J.E."/>
            <person name="Barry K."/>
            <person name="Grigoriev I.V."/>
            <person name="Crous P."/>
            <person name="Smith M.E."/>
        </authorList>
    </citation>
    <scope>NUCLEOTIDE SEQUENCE</scope>
    <source>
        <strain evidence="8">IMI 214461</strain>
    </source>
</reference>
<proteinExistence type="predicted"/>
<dbReference type="EMBL" id="JANBQF010000020">
    <property type="protein sequence ID" value="KAJ2007676.1"/>
    <property type="molecule type" value="Genomic_DNA"/>
</dbReference>
<dbReference type="GO" id="GO:0017119">
    <property type="term" value="C:Golgi transport complex"/>
    <property type="evidence" value="ECO:0007669"/>
    <property type="project" value="InterPro"/>
</dbReference>
<evidence type="ECO:0000259" key="7">
    <source>
        <dbReference type="Pfam" id="PF20649"/>
    </source>
</evidence>
<evidence type="ECO:0000313" key="8">
    <source>
        <dbReference type="EMBL" id="KAJ2007676.1"/>
    </source>
</evidence>
<feature type="region of interest" description="Disordered" evidence="5">
    <location>
        <begin position="1"/>
        <end position="21"/>
    </location>
</feature>
<evidence type="ECO:0000256" key="5">
    <source>
        <dbReference type="SAM" id="MobiDB-lite"/>
    </source>
</evidence>
<evidence type="ECO:0000256" key="2">
    <source>
        <dbReference type="ARBA" id="ARBA00020974"/>
    </source>
</evidence>
<evidence type="ECO:0000256" key="3">
    <source>
        <dbReference type="ARBA" id="ARBA00023034"/>
    </source>
</evidence>
<comment type="subcellular location">
    <subcellularLocation>
        <location evidence="1">Golgi apparatus membrane</location>
        <topology evidence="1">Peripheral membrane protein</topology>
    </subcellularLocation>
</comment>
<dbReference type="PANTHER" id="PTHR13228:SF3">
    <property type="entry name" value="CONSERVED OLIGOMERIC GOLGI COMPLEX SUBUNIT 5"/>
    <property type="match status" value="1"/>
</dbReference>
<evidence type="ECO:0000256" key="4">
    <source>
        <dbReference type="ARBA" id="ARBA00023136"/>
    </source>
</evidence>
<dbReference type="Proteomes" id="UP001150907">
    <property type="component" value="Unassembled WGS sequence"/>
</dbReference>
<dbReference type="Pfam" id="PF10392">
    <property type="entry name" value="COG5_N"/>
    <property type="match status" value="1"/>
</dbReference>
<keyword evidence="9" id="KW-1185">Reference proteome</keyword>
<keyword evidence="4" id="KW-0472">Membrane</keyword>
<evidence type="ECO:0000313" key="9">
    <source>
        <dbReference type="Proteomes" id="UP001150907"/>
    </source>
</evidence>
<keyword evidence="3" id="KW-0333">Golgi apparatus</keyword>
<evidence type="ECO:0000256" key="1">
    <source>
        <dbReference type="ARBA" id="ARBA00004395"/>
    </source>
</evidence>
<organism evidence="8 9">
    <name type="scientific">Coemansia thaxteri</name>
    <dbReference type="NCBI Taxonomy" id="2663907"/>
    <lineage>
        <taxon>Eukaryota</taxon>
        <taxon>Fungi</taxon>
        <taxon>Fungi incertae sedis</taxon>
        <taxon>Zoopagomycota</taxon>
        <taxon>Kickxellomycotina</taxon>
        <taxon>Kickxellomycetes</taxon>
        <taxon>Kickxellales</taxon>
        <taxon>Kickxellaceae</taxon>
        <taxon>Coemansia</taxon>
    </lineage>
</organism>
<dbReference type="OrthoDB" id="18786at2759"/>
<feature type="domain" description="Conserved oligomeric Golgi complex subunit 5 N-terminal" evidence="6">
    <location>
        <begin position="34"/>
        <end position="161"/>
    </location>
</feature>